<dbReference type="OrthoDB" id="196103at2759"/>
<feature type="transmembrane region" description="Helical" evidence="2">
    <location>
        <begin position="147"/>
        <end position="171"/>
    </location>
</feature>
<keyword evidence="4" id="KW-1185">Reference proteome</keyword>
<sequence>MDVPSHDTSFPPCGLVPRIPGVYQRVPEQPPCTVACGLHSPSRPDPVWACAALHPRQPQMAETARALDRSNPPVDPTDWSEPAFGPIMVLFVRTWTASILWQYIVPWFIGALTNSPARLSHYMGVQRGFFAAGEAICIGIDSIKISYVVFASAIFGFYAAGVAVLACLGAYHIIETNYMSKIAGKGVESSGTSDPGRAAFGQEQRGKGTSLDGKIKCYRITQNGEARLGSSGLSEIVRDRESRRTR</sequence>
<reference evidence="3 4" key="1">
    <citation type="journal article" date="2021" name="Nat. Commun.">
        <title>Genetic determinants of endophytism in the Arabidopsis root mycobiome.</title>
        <authorList>
            <person name="Mesny F."/>
            <person name="Miyauchi S."/>
            <person name="Thiergart T."/>
            <person name="Pickel B."/>
            <person name="Atanasova L."/>
            <person name="Karlsson M."/>
            <person name="Huettel B."/>
            <person name="Barry K.W."/>
            <person name="Haridas S."/>
            <person name="Chen C."/>
            <person name="Bauer D."/>
            <person name="Andreopoulos W."/>
            <person name="Pangilinan J."/>
            <person name="LaButti K."/>
            <person name="Riley R."/>
            <person name="Lipzen A."/>
            <person name="Clum A."/>
            <person name="Drula E."/>
            <person name="Henrissat B."/>
            <person name="Kohler A."/>
            <person name="Grigoriev I.V."/>
            <person name="Martin F.M."/>
            <person name="Hacquard S."/>
        </authorList>
    </citation>
    <scope>NUCLEOTIDE SEQUENCE [LARGE SCALE GENOMIC DNA]</scope>
    <source>
        <strain evidence="3 4">MPI-CAGE-CH-0241</strain>
    </source>
</reference>
<evidence type="ECO:0000256" key="1">
    <source>
        <dbReference type="SAM" id="MobiDB-lite"/>
    </source>
</evidence>
<evidence type="ECO:0000313" key="3">
    <source>
        <dbReference type="EMBL" id="KAH6873595.1"/>
    </source>
</evidence>
<protein>
    <submittedName>
        <fullName evidence="3">Uncharacterized protein</fullName>
    </submittedName>
</protein>
<accession>A0A9P8VQJ1</accession>
<keyword evidence="2" id="KW-0472">Membrane</keyword>
<keyword evidence="2" id="KW-0812">Transmembrane</keyword>
<dbReference type="AlphaFoldDB" id="A0A9P8VQJ1"/>
<gene>
    <name evidence="3" type="ORF">B0T10DRAFT_466126</name>
</gene>
<organism evidence="3 4">
    <name type="scientific">Thelonectria olida</name>
    <dbReference type="NCBI Taxonomy" id="1576542"/>
    <lineage>
        <taxon>Eukaryota</taxon>
        <taxon>Fungi</taxon>
        <taxon>Dikarya</taxon>
        <taxon>Ascomycota</taxon>
        <taxon>Pezizomycotina</taxon>
        <taxon>Sordariomycetes</taxon>
        <taxon>Hypocreomycetidae</taxon>
        <taxon>Hypocreales</taxon>
        <taxon>Nectriaceae</taxon>
        <taxon>Thelonectria</taxon>
    </lineage>
</organism>
<dbReference type="Proteomes" id="UP000777438">
    <property type="component" value="Unassembled WGS sequence"/>
</dbReference>
<comment type="caution">
    <text evidence="3">The sequence shown here is derived from an EMBL/GenBank/DDBJ whole genome shotgun (WGS) entry which is preliminary data.</text>
</comment>
<proteinExistence type="predicted"/>
<name>A0A9P8VQJ1_9HYPO</name>
<evidence type="ECO:0000256" key="2">
    <source>
        <dbReference type="SAM" id="Phobius"/>
    </source>
</evidence>
<dbReference type="EMBL" id="JAGPYM010000045">
    <property type="protein sequence ID" value="KAH6873595.1"/>
    <property type="molecule type" value="Genomic_DNA"/>
</dbReference>
<evidence type="ECO:0000313" key="4">
    <source>
        <dbReference type="Proteomes" id="UP000777438"/>
    </source>
</evidence>
<keyword evidence="2" id="KW-1133">Transmembrane helix</keyword>
<feature type="region of interest" description="Disordered" evidence="1">
    <location>
        <begin position="190"/>
        <end position="210"/>
    </location>
</feature>